<dbReference type="GO" id="GO:0016507">
    <property type="term" value="C:mitochondrial fatty acid beta-oxidation multienzyme complex"/>
    <property type="evidence" value="ECO:0007669"/>
    <property type="project" value="InterPro"/>
</dbReference>
<dbReference type="GO" id="GO:0004300">
    <property type="term" value="F:enoyl-CoA hydratase activity"/>
    <property type="evidence" value="ECO:0007669"/>
    <property type="project" value="UniProtKB-EC"/>
</dbReference>
<evidence type="ECO:0000256" key="18">
    <source>
        <dbReference type="ARBA" id="ARBA00023136"/>
    </source>
</evidence>
<dbReference type="InterPro" id="IPR001753">
    <property type="entry name" value="Enoyl-CoA_hydra/iso"/>
</dbReference>
<keyword evidence="13" id="KW-0007">Acetylation</keyword>
<evidence type="ECO:0000256" key="37">
    <source>
        <dbReference type="ARBA" id="ARBA00077617"/>
    </source>
</evidence>
<feature type="active site" description="For hydroxyacyl-coenzyme A dehydrogenase activity" evidence="39">
    <location>
        <position position="503"/>
    </location>
</feature>
<evidence type="ECO:0000256" key="11">
    <source>
        <dbReference type="ARBA" id="ARBA00022832"/>
    </source>
</evidence>
<dbReference type="FunFam" id="1.10.1040.50:FF:000002">
    <property type="entry name" value="Trifunctional enzyme subunit alpha, mitochondrial"/>
    <property type="match status" value="1"/>
</dbReference>
<evidence type="ECO:0000256" key="26">
    <source>
        <dbReference type="ARBA" id="ARBA00051215"/>
    </source>
</evidence>
<dbReference type="Pfam" id="PF00725">
    <property type="entry name" value="3HCDH"/>
    <property type="match status" value="1"/>
</dbReference>
<keyword evidence="18" id="KW-0472">Membrane</keyword>
<evidence type="ECO:0000256" key="8">
    <source>
        <dbReference type="ARBA" id="ARBA00022553"/>
    </source>
</evidence>
<evidence type="ECO:0000256" key="5">
    <source>
        <dbReference type="ARBA" id="ARBA00008750"/>
    </source>
</evidence>
<evidence type="ECO:0000259" key="43">
    <source>
        <dbReference type="Pfam" id="PF02737"/>
    </source>
</evidence>
<keyword evidence="7" id="KW-0488">Methylation</keyword>
<gene>
    <name evidence="44" type="primary">HADHA</name>
    <name evidence="44" type="synonym">hadhab</name>
</gene>
<evidence type="ECO:0000256" key="4">
    <source>
        <dbReference type="ARBA" id="ARBA00007005"/>
    </source>
</evidence>
<dbReference type="CDD" id="cd06558">
    <property type="entry name" value="crotonase-like"/>
    <property type="match status" value="1"/>
</dbReference>
<comment type="catalytic activity">
    <reaction evidence="28">
        <text>(3S)-hydroxyoctanoyl-CoA + NAD(+) = 3-oxooctanoyl-CoA + NADH + H(+)</text>
        <dbReference type="Rhea" id="RHEA:31195"/>
        <dbReference type="ChEBI" id="CHEBI:15378"/>
        <dbReference type="ChEBI" id="CHEBI:57540"/>
        <dbReference type="ChEBI" id="CHEBI:57945"/>
        <dbReference type="ChEBI" id="CHEBI:62617"/>
        <dbReference type="ChEBI" id="CHEBI:62619"/>
    </reaction>
    <physiologicalReaction direction="left-to-right" evidence="28">
        <dbReference type="Rhea" id="RHEA:31196"/>
    </physiologicalReaction>
</comment>
<evidence type="ECO:0000256" key="20">
    <source>
        <dbReference type="ARBA" id="ARBA00023268"/>
    </source>
</evidence>
<dbReference type="GO" id="GO:0016509">
    <property type="term" value="F:long-chain (3S)-3-hydroxyacyl-CoA dehydrogenase (NAD+) activity"/>
    <property type="evidence" value="ECO:0007669"/>
    <property type="project" value="UniProtKB-EC"/>
</dbReference>
<organism evidence="44 45">
    <name type="scientific">Nothobranchius furzeri</name>
    <name type="common">Turquoise killifish</name>
    <dbReference type="NCBI Taxonomy" id="105023"/>
    <lineage>
        <taxon>Eukaryota</taxon>
        <taxon>Metazoa</taxon>
        <taxon>Chordata</taxon>
        <taxon>Craniata</taxon>
        <taxon>Vertebrata</taxon>
        <taxon>Euteleostomi</taxon>
        <taxon>Actinopterygii</taxon>
        <taxon>Neopterygii</taxon>
        <taxon>Teleostei</taxon>
        <taxon>Neoteleostei</taxon>
        <taxon>Acanthomorphata</taxon>
        <taxon>Ovalentaria</taxon>
        <taxon>Atherinomorphae</taxon>
        <taxon>Cyprinodontiformes</taxon>
        <taxon>Nothobranchiidae</taxon>
        <taxon>Nothobranchius</taxon>
    </lineage>
</organism>
<comment type="catalytic activity">
    <reaction evidence="32">
        <text>(3S)-3-hydroxydodecanoyl-CoA + NAD(+) = 3-oxododecanoyl-CoA + NADH + H(+)</text>
        <dbReference type="Rhea" id="RHEA:31179"/>
        <dbReference type="ChEBI" id="CHEBI:15378"/>
        <dbReference type="ChEBI" id="CHEBI:57540"/>
        <dbReference type="ChEBI" id="CHEBI:57945"/>
        <dbReference type="ChEBI" id="CHEBI:62558"/>
        <dbReference type="ChEBI" id="CHEBI:62615"/>
    </reaction>
    <physiologicalReaction direction="left-to-right" evidence="32">
        <dbReference type="Rhea" id="RHEA:31180"/>
    </physiologicalReaction>
</comment>
<dbReference type="AlphaFoldDB" id="A0A8C6PDL1"/>
<evidence type="ECO:0000256" key="27">
    <source>
        <dbReference type="ARBA" id="ARBA00051877"/>
    </source>
</evidence>
<evidence type="ECO:0000256" key="29">
    <source>
        <dbReference type="ARBA" id="ARBA00052711"/>
    </source>
</evidence>
<accession>A0A8C6PDL1</accession>
<dbReference type="Pfam" id="PF00378">
    <property type="entry name" value="ECH_1"/>
    <property type="match status" value="1"/>
</dbReference>
<dbReference type="Gene3D" id="3.90.226.10">
    <property type="entry name" value="2-enoyl-CoA Hydratase, Chain A, domain 1"/>
    <property type="match status" value="1"/>
</dbReference>
<dbReference type="Pfam" id="PF02737">
    <property type="entry name" value="3HCDH_N"/>
    <property type="match status" value="1"/>
</dbReference>
<keyword evidence="17" id="KW-0496">Mitochondrion</keyword>
<evidence type="ECO:0000256" key="19">
    <source>
        <dbReference type="ARBA" id="ARBA00023239"/>
    </source>
</evidence>
<feature type="site" description="Important for long-chain enoyl-CoA hydratase activity" evidence="40">
    <location>
        <position position="165"/>
    </location>
</feature>
<dbReference type="InterPro" id="IPR012803">
    <property type="entry name" value="Fa_ox_alpha_mit"/>
</dbReference>
<evidence type="ECO:0000256" key="24">
    <source>
        <dbReference type="ARBA" id="ARBA00050222"/>
    </source>
</evidence>
<dbReference type="SUPFAM" id="SSF51735">
    <property type="entry name" value="NAD(P)-binding Rossmann-fold domains"/>
    <property type="match status" value="1"/>
</dbReference>
<keyword evidence="14" id="KW-0560">Oxidoreductase</keyword>
<comment type="subunit">
    <text evidence="34">Heterotetramer of 2 alpha/HADHA and 2 beta/HADHB subunits; forms the mitochondrial trifunctional enzyme. Also purified as higher order heterooligomers including a 4 alpha/HADHA and 4 beta/HADHB heterooligomer which physiological significance remains unclear. The mitochondrial trifunctional enzyme interacts with MTLN.</text>
</comment>
<dbReference type="Ensembl" id="ENSNFUT00015044090.1">
    <property type="protein sequence ID" value="ENSNFUP00015042229.1"/>
    <property type="gene ID" value="ENSNFUG00015020050.1"/>
</dbReference>
<evidence type="ECO:0000256" key="36">
    <source>
        <dbReference type="ARBA" id="ARBA00068347"/>
    </source>
</evidence>
<evidence type="ECO:0000256" key="13">
    <source>
        <dbReference type="ARBA" id="ARBA00022990"/>
    </source>
</evidence>
<dbReference type="Proteomes" id="UP000694548">
    <property type="component" value="Chromosome sgr16"/>
</dbReference>
<dbReference type="SUPFAM" id="SSF48179">
    <property type="entry name" value="6-phosphogluconate dehydrogenase C-terminal domain-like"/>
    <property type="match status" value="2"/>
</dbReference>
<evidence type="ECO:0000256" key="14">
    <source>
        <dbReference type="ARBA" id="ARBA00023002"/>
    </source>
</evidence>
<comment type="catalytic activity">
    <reaction evidence="22">
        <text>(3S)-hydroxyhexadecanoyl-CoA + NAD(+) = 3-oxohexadecanoyl-CoA + NADH + H(+)</text>
        <dbReference type="Rhea" id="RHEA:31159"/>
        <dbReference type="ChEBI" id="CHEBI:15378"/>
        <dbReference type="ChEBI" id="CHEBI:57349"/>
        <dbReference type="ChEBI" id="CHEBI:57540"/>
        <dbReference type="ChEBI" id="CHEBI:57945"/>
        <dbReference type="ChEBI" id="CHEBI:62613"/>
    </reaction>
    <physiologicalReaction direction="left-to-right" evidence="22">
        <dbReference type="Rhea" id="RHEA:31160"/>
    </physiologicalReaction>
</comment>
<feature type="site" description="Important for hydroxyacyl-coenzyme A dehydrogenase activity" evidence="40">
    <location>
        <position position="491"/>
    </location>
</feature>
<reference evidence="44" key="2">
    <citation type="submission" date="2025-08" db="UniProtKB">
        <authorList>
            <consortium name="Ensembl"/>
        </authorList>
    </citation>
    <scope>IDENTIFICATION</scope>
</reference>
<feature type="site" description="Important for long-chain enoyl-CoA hydratase activity" evidence="40">
    <location>
        <position position="143"/>
    </location>
</feature>
<dbReference type="PROSITE" id="PS00166">
    <property type="entry name" value="ENOYL_COA_HYDRATASE"/>
    <property type="match status" value="1"/>
</dbReference>
<evidence type="ECO:0000256" key="41">
    <source>
        <dbReference type="RuleBase" id="RU003707"/>
    </source>
</evidence>
<evidence type="ECO:0000256" key="10">
    <source>
        <dbReference type="ARBA" id="ARBA00022792"/>
    </source>
</evidence>
<dbReference type="UniPathway" id="UPA00659"/>
<comment type="catalytic activity">
    <reaction evidence="27">
        <text>(3S)-hydroxyoctanoyl-CoA = (2E)-octenoyl-CoA + H2O</text>
        <dbReference type="Rhea" id="RHEA:31199"/>
        <dbReference type="ChEBI" id="CHEBI:15377"/>
        <dbReference type="ChEBI" id="CHEBI:62242"/>
        <dbReference type="ChEBI" id="CHEBI:62617"/>
    </reaction>
    <physiologicalReaction direction="right-to-left" evidence="27">
        <dbReference type="Rhea" id="RHEA:31201"/>
    </physiologicalReaction>
</comment>
<comment type="catalytic activity">
    <reaction evidence="30">
        <text>(3S)-hydroxytetradecanoyl-CoA + NAD(+) = 3-oxotetradecanoyl-CoA + NADH + H(+)</text>
        <dbReference type="Rhea" id="RHEA:31167"/>
        <dbReference type="ChEBI" id="CHEBI:15378"/>
        <dbReference type="ChEBI" id="CHEBI:57540"/>
        <dbReference type="ChEBI" id="CHEBI:57945"/>
        <dbReference type="ChEBI" id="CHEBI:62543"/>
        <dbReference type="ChEBI" id="CHEBI:62614"/>
    </reaction>
    <physiologicalReaction direction="left-to-right" evidence="30">
        <dbReference type="Rhea" id="RHEA:31168"/>
    </physiologicalReaction>
</comment>
<evidence type="ECO:0000256" key="22">
    <source>
        <dbReference type="ARBA" id="ARBA00047613"/>
    </source>
</evidence>
<dbReference type="InterPro" id="IPR008927">
    <property type="entry name" value="6-PGluconate_DH-like_C_sf"/>
</dbReference>
<dbReference type="PANTHER" id="PTHR43612:SF3">
    <property type="entry name" value="TRIFUNCTIONAL ENZYME SUBUNIT ALPHA, MITOCHONDRIAL"/>
    <property type="match status" value="1"/>
</dbReference>
<dbReference type="SUPFAM" id="SSF52096">
    <property type="entry name" value="ClpP/crotonase"/>
    <property type="match status" value="1"/>
</dbReference>
<evidence type="ECO:0000256" key="15">
    <source>
        <dbReference type="ARBA" id="ARBA00023027"/>
    </source>
</evidence>
<dbReference type="FunFam" id="3.90.226.10:FF:000011">
    <property type="entry name" value="Fatty acid oxidation complex subunit alpha"/>
    <property type="match status" value="1"/>
</dbReference>
<comment type="catalytic activity">
    <reaction evidence="1">
        <text>(3S)-hydroxyhexadecanoyl-CoA = (2E)-hexadecenoyl-CoA + H2O</text>
        <dbReference type="Rhea" id="RHEA:31163"/>
        <dbReference type="ChEBI" id="CHEBI:15377"/>
        <dbReference type="ChEBI" id="CHEBI:61526"/>
        <dbReference type="ChEBI" id="CHEBI:62613"/>
    </reaction>
    <physiologicalReaction direction="right-to-left" evidence="1">
        <dbReference type="Rhea" id="RHEA:31165"/>
    </physiologicalReaction>
</comment>
<evidence type="ECO:0000256" key="6">
    <source>
        <dbReference type="ARBA" id="ARBA00012076"/>
    </source>
</evidence>
<evidence type="ECO:0000256" key="21">
    <source>
        <dbReference type="ARBA" id="ARBA00035854"/>
    </source>
</evidence>
<evidence type="ECO:0000313" key="44">
    <source>
        <dbReference type="Ensembl" id="ENSNFUP00015042229.1"/>
    </source>
</evidence>
<evidence type="ECO:0000256" key="23">
    <source>
        <dbReference type="ARBA" id="ARBA00048361"/>
    </source>
</evidence>
<evidence type="ECO:0000256" key="3">
    <source>
        <dbReference type="ARBA" id="ARBA00005005"/>
    </source>
</evidence>
<evidence type="ECO:0000256" key="12">
    <source>
        <dbReference type="ARBA" id="ARBA00022946"/>
    </source>
</evidence>
<evidence type="ECO:0000256" key="7">
    <source>
        <dbReference type="ARBA" id="ARBA00022481"/>
    </source>
</evidence>
<keyword evidence="8" id="KW-0597">Phosphoprotein</keyword>
<comment type="similarity">
    <text evidence="41">Belongs to the enoyl-CoA hydratase/isomerase family.</text>
</comment>
<keyword evidence="16" id="KW-0443">Lipid metabolism</keyword>
<keyword evidence="15" id="KW-0520">NAD</keyword>
<evidence type="ECO:0000256" key="9">
    <source>
        <dbReference type="ARBA" id="ARBA00022679"/>
    </source>
</evidence>
<evidence type="ECO:0000256" key="2">
    <source>
        <dbReference type="ARBA" id="ARBA00004273"/>
    </source>
</evidence>
<feature type="domain" description="3-hydroxyacyl-CoA dehydrogenase C-terminal" evidence="42">
    <location>
        <begin position="537"/>
        <end position="632"/>
    </location>
</feature>
<comment type="catalytic activity">
    <reaction evidence="24">
        <text>1'-[1,2-di-(9Z,12Z-octadecadienoyl)-sn-glycero-3-phospho]-3'-[1-(9Z,12Z-octadecadienoyl)-sn-glycero-3-phospho]-glycerol + (9Z,12Z)-octadecadienoyl-CoA = 1',3'-bis-[1,2-di-(9Z,12Z-octadecadienoyl)-sn-glycero-3-phospho]-glycerol + CoA</text>
        <dbReference type="Rhea" id="RHEA:43672"/>
        <dbReference type="ChEBI" id="CHEBI:57287"/>
        <dbReference type="ChEBI" id="CHEBI:57383"/>
        <dbReference type="ChEBI" id="CHEBI:83580"/>
        <dbReference type="ChEBI" id="CHEBI:83581"/>
    </reaction>
    <physiologicalReaction direction="left-to-right" evidence="24">
        <dbReference type="Rhea" id="RHEA:43673"/>
    </physiologicalReaction>
</comment>
<evidence type="ECO:0000256" key="16">
    <source>
        <dbReference type="ARBA" id="ARBA00023098"/>
    </source>
</evidence>
<feature type="domain" description="3-hydroxyacyl-CoA dehydrogenase NAD binding" evidence="43">
    <location>
        <begin position="357"/>
        <end position="534"/>
    </location>
</feature>
<keyword evidence="11" id="KW-0276">Fatty acid metabolism</keyword>
<dbReference type="GO" id="GO:0005743">
    <property type="term" value="C:mitochondrial inner membrane"/>
    <property type="evidence" value="ECO:0007669"/>
    <property type="project" value="UniProtKB-SubCell"/>
</dbReference>
<evidence type="ECO:0000256" key="1">
    <source>
        <dbReference type="ARBA" id="ARBA00000469"/>
    </source>
</evidence>
<dbReference type="PROSITE" id="PS00067">
    <property type="entry name" value="3HCDH"/>
    <property type="match status" value="1"/>
</dbReference>
<dbReference type="EC" id="1.1.1.211" evidence="35"/>
<reference evidence="44" key="3">
    <citation type="submission" date="2025-09" db="UniProtKB">
        <authorList>
            <consortium name="Ensembl"/>
        </authorList>
    </citation>
    <scope>IDENTIFICATION</scope>
</reference>
<protein>
    <recommendedName>
        <fullName evidence="36">Trifunctional enzyme subunit alpha, mitochondrial</fullName>
        <ecNumber evidence="35">1.1.1.211</ecNumber>
        <ecNumber evidence="6">4.2.1.17</ecNumber>
    </recommendedName>
    <alternativeName>
        <fullName evidence="37">Monolysocardiolipin acyltransferase</fullName>
    </alternativeName>
    <alternativeName>
        <fullName evidence="38">TP-alpha</fullName>
    </alternativeName>
</protein>
<evidence type="ECO:0000259" key="42">
    <source>
        <dbReference type="Pfam" id="PF00725"/>
    </source>
</evidence>
<evidence type="ECO:0000256" key="28">
    <source>
        <dbReference type="ARBA" id="ARBA00052224"/>
    </source>
</evidence>
<keyword evidence="9" id="KW-0808">Transferase</keyword>
<keyword evidence="12" id="KW-0809">Transit peptide</keyword>
<dbReference type="GO" id="GO:0006635">
    <property type="term" value="P:fatty acid beta-oxidation"/>
    <property type="evidence" value="ECO:0007669"/>
    <property type="project" value="UniProtKB-UniPathway"/>
</dbReference>
<evidence type="ECO:0000256" key="32">
    <source>
        <dbReference type="ARBA" id="ARBA00052945"/>
    </source>
</evidence>
<evidence type="ECO:0000256" key="38">
    <source>
        <dbReference type="ARBA" id="ARBA00083277"/>
    </source>
</evidence>
<dbReference type="GeneTree" id="ENSGT00940000154677"/>
<comment type="subcellular location">
    <subcellularLocation>
        <location evidence="2">Mitochondrion inner membrane</location>
    </subcellularLocation>
</comment>
<dbReference type="GO" id="GO:0070403">
    <property type="term" value="F:NAD+ binding"/>
    <property type="evidence" value="ECO:0007669"/>
    <property type="project" value="InterPro"/>
</dbReference>
<comment type="catalytic activity">
    <reaction evidence="23">
        <text>(3S)-hydroxydecanoyl-CoA + NAD(+) = 3-oxodecanoyl-CoA + NADH + H(+)</text>
        <dbReference type="Rhea" id="RHEA:31187"/>
        <dbReference type="ChEBI" id="CHEBI:15378"/>
        <dbReference type="ChEBI" id="CHEBI:57540"/>
        <dbReference type="ChEBI" id="CHEBI:57945"/>
        <dbReference type="ChEBI" id="CHEBI:62548"/>
        <dbReference type="ChEBI" id="CHEBI:62616"/>
    </reaction>
    <physiologicalReaction direction="left-to-right" evidence="23">
        <dbReference type="Rhea" id="RHEA:31188"/>
    </physiologicalReaction>
</comment>
<sequence>SCQKRLLLRRSPSLLAGSTNSTPTLSIVARTHVNYEVKGDVAVIRINDPNSKVNTLSVQMQKEMTEVMSEVWANDAVKSAVLISSKPGCFIAGADINMIQACKTSEEISKLSQEGQKMFEQIENSPKPIVAAINGSCLGGGLEFAIACQYRIATKSKKTVLGTPEVMLGLLPGAGGTQRLPKMVGLPNAFDMMLTGRNIRADKAKKMGLVHQLVDPLGPGLKSPEERTIEYLEEVAVDCARGIVNNKIPLHKEKGLMQKIQDYVMSFELVRNQIYKTVHDKVMKQSKGLYPAPLKIIECVKTGIEQGPDAGYLAESQVNFGQLGKTPESAALIGLYHGQVACKKNRFGTPEREVKTLAILGAGLMGAGIAQVTVDKGVHTILKDTTVEGLARGEQQIFKGLNDKTKKRSITSFERDSILSNLTGQLDYRGFEKADMVIEAVFEDISIKHAVLKEVEAVVSPHCIFASNTSALPIKDIAAASRRPDKVIGMHYFSPVDKMQLLEIITTDKTSKDTTASAVAVGLKQGKVIIVVGDGPGFYTTRCLAPMLAEAVRVLQEGVDPKKLDTLTTSFGFPVGAATLADEVGIDVAAHVAEDLGKAFGSRFGGGNVEVLKTMVNQGFKGRKSGKGCYVYQPGRKAKDVNPEIGDILEKFRMTPNPAVSSDSDVQYRLVSRFVNEAVLCLQEGILNSPLEGDIGAVFGLGFPPCLGGPFRFVDTFGADKLVQKMKQFEAVYGNQFTPCQLLLDHARDSSKRFHK</sequence>
<comment type="catalytic activity">
    <reaction evidence="25">
        <text>a long-chain (3S)-3-hydroxy fatty acyl-CoA + NAD(+) = a long-chain 3-oxo-fatty acyl-CoA + NADH + H(+)</text>
        <dbReference type="Rhea" id="RHEA:52656"/>
        <dbReference type="ChEBI" id="CHEBI:15378"/>
        <dbReference type="ChEBI" id="CHEBI:57540"/>
        <dbReference type="ChEBI" id="CHEBI:57945"/>
        <dbReference type="ChEBI" id="CHEBI:136757"/>
        <dbReference type="ChEBI" id="CHEBI:136758"/>
        <dbReference type="EC" id="1.1.1.211"/>
    </reaction>
    <physiologicalReaction direction="left-to-right" evidence="25">
        <dbReference type="Rhea" id="RHEA:52657"/>
    </physiologicalReaction>
</comment>
<dbReference type="InterPro" id="IPR006108">
    <property type="entry name" value="3HC_DH_C"/>
</dbReference>
<evidence type="ECO:0000256" key="40">
    <source>
        <dbReference type="PIRSR" id="PIRSR612803-2"/>
    </source>
</evidence>
<comment type="catalytic activity">
    <reaction evidence="31">
        <text>1'-[1,2-di-(9Z,12Z-octadecadienoyl)-sn-glycero-3-phospho]-3'-[1-(9Z,12Z-octadecadienoyl)-sn-glycero-3-phospho]-glycerol + (9Z)-octadecenoyl-CoA = 1'-[1,2-di-(9Z,12Z-octadecadienoyl)-sn-glycero-3-phospho]-3'-[1-(9Z,12Z-octadecadienoyl)-2-(9Z-octadecenoyl)-sn-glycero-3-phospho]-glycerol + CoA</text>
        <dbReference type="Rhea" id="RHEA:43676"/>
        <dbReference type="ChEBI" id="CHEBI:57287"/>
        <dbReference type="ChEBI" id="CHEBI:57387"/>
        <dbReference type="ChEBI" id="CHEBI:83580"/>
        <dbReference type="ChEBI" id="CHEBI:83582"/>
    </reaction>
    <physiologicalReaction direction="left-to-right" evidence="31">
        <dbReference type="Rhea" id="RHEA:43677"/>
    </physiologicalReaction>
</comment>
<comment type="catalytic activity">
    <reaction evidence="33">
        <text>1'-[1,2-di-(9Z,12Z-octadecadienoyl)-sn-glycero-3-phospho]-3'-[1-(9Z,12Z-octadecadienoyl)-sn-glycero-3-phospho]-glycerol + hexadecanoyl-CoA = 1'-[1,2-di-(9Z,12Z-octadecadienoyl)-sn-glycero-3-phospho]-3'-[1-(9Z,12Z-octadecadienoyl)-2-hexadecanoyl-sn-glycero-3-phospho]-glycerol + CoA</text>
        <dbReference type="Rhea" id="RHEA:43680"/>
        <dbReference type="ChEBI" id="CHEBI:57287"/>
        <dbReference type="ChEBI" id="CHEBI:57379"/>
        <dbReference type="ChEBI" id="CHEBI:83580"/>
        <dbReference type="ChEBI" id="CHEBI:83583"/>
    </reaction>
    <physiologicalReaction direction="left-to-right" evidence="33">
        <dbReference type="Rhea" id="RHEA:43681"/>
    </physiologicalReaction>
</comment>
<evidence type="ECO:0000256" key="31">
    <source>
        <dbReference type="ARBA" id="ARBA00052860"/>
    </source>
</evidence>
<evidence type="ECO:0000256" key="33">
    <source>
        <dbReference type="ARBA" id="ARBA00052989"/>
    </source>
</evidence>
<dbReference type="NCBIfam" id="TIGR02441">
    <property type="entry name" value="fa_ox_alpha_mit"/>
    <property type="match status" value="1"/>
</dbReference>
<comment type="catalytic activity">
    <reaction evidence="29">
        <text>(3S)-3-hydroxydodecanoyl-CoA = (2E)-dodecenoyl-CoA + H2O</text>
        <dbReference type="Rhea" id="RHEA:31075"/>
        <dbReference type="ChEBI" id="CHEBI:15377"/>
        <dbReference type="ChEBI" id="CHEBI:57330"/>
        <dbReference type="ChEBI" id="CHEBI:62558"/>
    </reaction>
    <physiologicalReaction direction="right-to-left" evidence="29">
        <dbReference type="Rhea" id="RHEA:31077"/>
    </physiologicalReaction>
</comment>
<evidence type="ECO:0000313" key="45">
    <source>
        <dbReference type="Proteomes" id="UP000694548"/>
    </source>
</evidence>
<dbReference type="FunFam" id="3.40.50.720:FF:000009">
    <property type="entry name" value="Fatty oxidation complex, alpha subunit"/>
    <property type="match status" value="1"/>
</dbReference>
<dbReference type="InterPro" id="IPR050136">
    <property type="entry name" value="FA_oxidation_alpha_subunit"/>
</dbReference>
<dbReference type="EC" id="4.2.1.17" evidence="6"/>
<reference evidence="44" key="1">
    <citation type="submission" date="2014-08" db="EMBL/GenBank/DDBJ databases">
        <authorList>
            <person name="Senf B."/>
            <person name="Petzold A."/>
            <person name="Downie B.R."/>
            <person name="Koch P."/>
            <person name="Platzer M."/>
        </authorList>
    </citation>
    <scope>NUCLEOTIDE SEQUENCE [LARGE SCALE GENOMIC DNA]</scope>
    <source>
        <strain evidence="44">GRZ</strain>
    </source>
</reference>
<comment type="catalytic activity">
    <reaction evidence="26">
        <text>a 4-saturated-(3S)-3-hydroxyacyl-CoA = a (3E)-enoyl-CoA + H2O</text>
        <dbReference type="Rhea" id="RHEA:20724"/>
        <dbReference type="ChEBI" id="CHEBI:15377"/>
        <dbReference type="ChEBI" id="CHEBI:58521"/>
        <dbReference type="ChEBI" id="CHEBI:137480"/>
        <dbReference type="EC" id="4.2.1.17"/>
    </reaction>
    <physiologicalReaction direction="right-to-left" evidence="26">
        <dbReference type="Rhea" id="RHEA:20726"/>
    </physiologicalReaction>
</comment>
<evidence type="ECO:0000256" key="35">
    <source>
        <dbReference type="ARBA" id="ARBA00066806"/>
    </source>
</evidence>
<name>A0A8C6PDL1_NOTFU</name>
<comment type="catalytic activity">
    <reaction evidence="21">
        <text>a (3S)-3-hydroxyacyl-CoA = a (2E)-enoyl-CoA + H2O</text>
        <dbReference type="Rhea" id="RHEA:16105"/>
        <dbReference type="ChEBI" id="CHEBI:15377"/>
        <dbReference type="ChEBI" id="CHEBI:57318"/>
        <dbReference type="ChEBI" id="CHEBI:58856"/>
        <dbReference type="EC" id="4.2.1.17"/>
    </reaction>
    <physiologicalReaction direction="right-to-left" evidence="21">
        <dbReference type="Rhea" id="RHEA:16107"/>
    </physiologicalReaction>
</comment>
<dbReference type="InterPro" id="IPR006176">
    <property type="entry name" value="3-OHacyl-CoA_DH_NAD-bd"/>
</dbReference>
<comment type="similarity">
    <text evidence="5">In the N-terminal section; belongs to the enoyl-CoA hydratase/isomerase family.</text>
</comment>
<dbReference type="InterPro" id="IPR018376">
    <property type="entry name" value="Enoyl-CoA_hyd/isom_CS"/>
</dbReference>
<dbReference type="InterPro" id="IPR006180">
    <property type="entry name" value="3-OHacyl-CoA_DH_CS"/>
</dbReference>
<evidence type="ECO:0000256" key="39">
    <source>
        <dbReference type="PIRSR" id="PIRSR612803-1"/>
    </source>
</evidence>
<dbReference type="GO" id="GO:0016740">
    <property type="term" value="F:transferase activity"/>
    <property type="evidence" value="ECO:0007669"/>
    <property type="project" value="UniProtKB-KW"/>
</dbReference>
<dbReference type="Gene3D" id="3.40.50.720">
    <property type="entry name" value="NAD(P)-binding Rossmann-like Domain"/>
    <property type="match status" value="1"/>
</dbReference>
<comment type="pathway">
    <text evidence="3">Lipid metabolism; fatty acid beta-oxidation.</text>
</comment>
<evidence type="ECO:0000256" key="34">
    <source>
        <dbReference type="ARBA" id="ARBA00062153"/>
    </source>
</evidence>
<dbReference type="PANTHER" id="PTHR43612">
    <property type="entry name" value="TRIFUNCTIONAL ENZYME SUBUNIT ALPHA"/>
    <property type="match status" value="1"/>
</dbReference>
<keyword evidence="10" id="KW-0999">Mitochondrion inner membrane</keyword>
<proteinExistence type="inferred from homology"/>
<keyword evidence="20" id="KW-0511">Multifunctional enzyme</keyword>
<evidence type="ECO:0000256" key="25">
    <source>
        <dbReference type="ARBA" id="ARBA00050446"/>
    </source>
</evidence>
<keyword evidence="45" id="KW-1185">Reference proteome</keyword>
<dbReference type="Gene3D" id="1.10.1040.50">
    <property type="match status" value="1"/>
</dbReference>
<keyword evidence="19" id="KW-0456">Lyase</keyword>
<comment type="similarity">
    <text evidence="4">In the central section; belongs to the 3-hydroxyacyl-CoA dehydrogenase family.</text>
</comment>
<evidence type="ECO:0000256" key="17">
    <source>
        <dbReference type="ARBA" id="ARBA00023128"/>
    </source>
</evidence>
<evidence type="ECO:0000256" key="30">
    <source>
        <dbReference type="ARBA" id="ARBA00052834"/>
    </source>
</evidence>
<dbReference type="InterPro" id="IPR029045">
    <property type="entry name" value="ClpP/crotonase-like_dom_sf"/>
</dbReference>
<dbReference type="InterPro" id="IPR036291">
    <property type="entry name" value="NAD(P)-bd_dom_sf"/>
</dbReference>